<dbReference type="EMBL" id="AP012204">
    <property type="protein sequence ID" value="BAK36478.1"/>
    <property type="molecule type" value="Genomic_DNA"/>
</dbReference>
<dbReference type="InterPro" id="IPR050270">
    <property type="entry name" value="DegV_domain_contain"/>
</dbReference>
<evidence type="ECO:0000313" key="3">
    <source>
        <dbReference type="Proteomes" id="UP000007947"/>
    </source>
</evidence>
<dbReference type="HOGENOM" id="CLU_048251_0_1_11"/>
<keyword evidence="1" id="KW-0446">Lipid-binding</keyword>
<dbReference type="InterPro" id="IPR003797">
    <property type="entry name" value="DegV"/>
</dbReference>
<evidence type="ECO:0000313" key="2">
    <source>
        <dbReference type="EMBL" id="BAK36478.1"/>
    </source>
</evidence>
<dbReference type="SUPFAM" id="SSF82549">
    <property type="entry name" value="DAK1/DegV-like"/>
    <property type="match status" value="1"/>
</dbReference>
<dbReference type="PANTHER" id="PTHR33434:SF2">
    <property type="entry name" value="FATTY ACID-BINDING PROTEIN TM_1468"/>
    <property type="match status" value="1"/>
</dbReference>
<keyword evidence="3" id="KW-1185">Reference proteome</keyword>
<dbReference type="STRING" id="1032480.MLP_34640"/>
<dbReference type="NCBIfam" id="TIGR00762">
    <property type="entry name" value="DegV"/>
    <property type="match status" value="1"/>
</dbReference>
<dbReference type="GO" id="GO:0008289">
    <property type="term" value="F:lipid binding"/>
    <property type="evidence" value="ECO:0007669"/>
    <property type="project" value="UniProtKB-KW"/>
</dbReference>
<evidence type="ECO:0000256" key="1">
    <source>
        <dbReference type="ARBA" id="ARBA00023121"/>
    </source>
</evidence>
<dbReference type="Pfam" id="PF02645">
    <property type="entry name" value="DegV"/>
    <property type="match status" value="1"/>
</dbReference>
<name>F5XN28_MICPN</name>
<dbReference type="AlphaFoldDB" id="F5XN28"/>
<dbReference type="PANTHER" id="PTHR33434">
    <property type="entry name" value="DEGV DOMAIN-CONTAINING PROTEIN DR_1986-RELATED"/>
    <property type="match status" value="1"/>
</dbReference>
<proteinExistence type="predicted"/>
<dbReference type="RefSeq" id="WP_013864334.1">
    <property type="nucleotide sequence ID" value="NC_015635.1"/>
</dbReference>
<gene>
    <name evidence="2" type="ordered locus">MLP_34640</name>
</gene>
<dbReference type="Gene3D" id="3.30.1180.10">
    <property type="match status" value="1"/>
</dbReference>
<sequence>MSGVAVVTDSTSSLVPSAANEAGLVVVPLQVIVDGRSRPESFRPDHGSITPGAVAAALREGRSVSTSRPAPEAFTSAYESVAAAGASAIVSVHLSAGISGTCDAAMTAARSASVPVIVVDSRTVAPACGFAALEAARVARAGGSPDEVAETARRRAAAASTWFCVENLDYLRRGGRIGAAQAMLGSALAVKPLLTVTDGKIAPFERVRTMSRALGRLEQLAMSVLDELEGVGADVAAVHLDNRSAADRLARALTGHTALVPGAVTVSEVSAVLGVHCGPGTVGLVVSPRT</sequence>
<accession>F5XN28</accession>
<dbReference type="Proteomes" id="UP000007947">
    <property type="component" value="Chromosome"/>
</dbReference>
<protein>
    <recommendedName>
        <fullName evidence="4">DegV family protein</fullName>
    </recommendedName>
</protein>
<dbReference type="eggNOG" id="COG1307">
    <property type="taxonomic scope" value="Bacteria"/>
</dbReference>
<dbReference type="KEGG" id="mph:MLP_34640"/>
<dbReference type="OrthoDB" id="9760324at2"/>
<evidence type="ECO:0008006" key="4">
    <source>
        <dbReference type="Google" id="ProtNLM"/>
    </source>
</evidence>
<organism evidence="2 3">
    <name type="scientific">Microlunatus phosphovorus (strain ATCC 700054 / DSM 10555 / JCM 9379 / NBRC 101784 / NCIMB 13414 / VKM Ac-1990 / NM-1)</name>
    <dbReference type="NCBI Taxonomy" id="1032480"/>
    <lineage>
        <taxon>Bacteria</taxon>
        <taxon>Bacillati</taxon>
        <taxon>Actinomycetota</taxon>
        <taxon>Actinomycetes</taxon>
        <taxon>Propionibacteriales</taxon>
        <taxon>Propionibacteriaceae</taxon>
        <taxon>Microlunatus</taxon>
    </lineage>
</organism>
<dbReference type="Gene3D" id="3.40.50.10170">
    <property type="match status" value="1"/>
</dbReference>
<dbReference type="InterPro" id="IPR043168">
    <property type="entry name" value="DegV_C"/>
</dbReference>
<reference evidence="2 3" key="1">
    <citation type="submission" date="2011-05" db="EMBL/GenBank/DDBJ databases">
        <title>Whole genome sequence of Microlunatus phosphovorus NM-1.</title>
        <authorList>
            <person name="Hosoyama A."/>
            <person name="Sasaki K."/>
            <person name="Harada T."/>
            <person name="Igarashi R."/>
            <person name="Kawakoshi A."/>
            <person name="Sasagawa M."/>
            <person name="Fukada J."/>
            <person name="Nakamura S."/>
            <person name="Katano Y."/>
            <person name="Hanada S."/>
            <person name="Kamagata Y."/>
            <person name="Nakamura N."/>
            <person name="Yamazaki S."/>
            <person name="Fujita N."/>
        </authorList>
    </citation>
    <scope>NUCLEOTIDE SEQUENCE [LARGE SCALE GENOMIC DNA]</scope>
    <source>
        <strain evidence="3">ATCC 700054 / DSM 10555 / JCM 9379 / NBRC 101784 / NCIMB 13414 / VKM Ac-1990 / NM-1</strain>
    </source>
</reference>
<dbReference type="PROSITE" id="PS51482">
    <property type="entry name" value="DEGV"/>
    <property type="match status" value="1"/>
</dbReference>